<dbReference type="InterPro" id="IPR001496">
    <property type="entry name" value="SOCS_box"/>
</dbReference>
<dbReference type="InterPro" id="IPR036036">
    <property type="entry name" value="SOCS_box-like_dom_sf"/>
</dbReference>
<dbReference type="PROSITE" id="PS50088">
    <property type="entry name" value="ANK_REPEAT"/>
    <property type="match status" value="3"/>
</dbReference>
<dbReference type="Pfam" id="PF07525">
    <property type="entry name" value="SOCS_box"/>
    <property type="match status" value="1"/>
</dbReference>
<dbReference type="InterPro" id="IPR036770">
    <property type="entry name" value="Ankyrin_rpt-contain_sf"/>
</dbReference>
<dbReference type="Proteomes" id="UP000245119">
    <property type="component" value="Linkage Group LG3"/>
</dbReference>
<evidence type="ECO:0000256" key="2">
    <source>
        <dbReference type="ARBA" id="ARBA00023043"/>
    </source>
</evidence>
<evidence type="ECO:0000256" key="3">
    <source>
        <dbReference type="PROSITE-ProRule" id="PRU00023"/>
    </source>
</evidence>
<gene>
    <name evidence="5" type="ORF">C0Q70_05781</name>
</gene>
<dbReference type="SMART" id="SM00969">
    <property type="entry name" value="SOCS_box"/>
    <property type="match status" value="1"/>
</dbReference>
<dbReference type="PANTHER" id="PTHR24189">
    <property type="entry name" value="MYOTROPHIN"/>
    <property type="match status" value="1"/>
</dbReference>
<name>A0A2T7PM50_POMCA</name>
<keyword evidence="2 3" id="KW-0040">ANK repeat</keyword>
<protein>
    <recommendedName>
        <fullName evidence="4">SOCS box domain-containing protein</fullName>
    </recommendedName>
</protein>
<dbReference type="CDD" id="cd03587">
    <property type="entry name" value="SOCS"/>
    <property type="match status" value="1"/>
</dbReference>
<dbReference type="SUPFAM" id="SSF48403">
    <property type="entry name" value="Ankyrin repeat"/>
    <property type="match status" value="1"/>
</dbReference>
<organism evidence="5 6">
    <name type="scientific">Pomacea canaliculata</name>
    <name type="common">Golden apple snail</name>
    <dbReference type="NCBI Taxonomy" id="400727"/>
    <lineage>
        <taxon>Eukaryota</taxon>
        <taxon>Metazoa</taxon>
        <taxon>Spiralia</taxon>
        <taxon>Lophotrochozoa</taxon>
        <taxon>Mollusca</taxon>
        <taxon>Gastropoda</taxon>
        <taxon>Caenogastropoda</taxon>
        <taxon>Architaenioglossa</taxon>
        <taxon>Ampullarioidea</taxon>
        <taxon>Ampullariidae</taxon>
        <taxon>Pomacea</taxon>
    </lineage>
</organism>
<dbReference type="GO" id="GO:0035556">
    <property type="term" value="P:intracellular signal transduction"/>
    <property type="evidence" value="ECO:0007669"/>
    <property type="project" value="InterPro"/>
</dbReference>
<dbReference type="AlphaFoldDB" id="A0A2T7PM50"/>
<comment type="caution">
    <text evidence="5">The sequence shown here is derived from an EMBL/GenBank/DDBJ whole genome shotgun (WGS) entry which is preliminary data.</text>
</comment>
<feature type="repeat" description="ANK" evidence="3">
    <location>
        <begin position="107"/>
        <end position="139"/>
    </location>
</feature>
<dbReference type="STRING" id="400727.A0A2T7PM50"/>
<dbReference type="OrthoDB" id="20872at2759"/>
<dbReference type="PANTHER" id="PTHR24189:SF50">
    <property type="entry name" value="ANKYRIN REPEAT AND SOCS BOX PROTEIN 2"/>
    <property type="match status" value="1"/>
</dbReference>
<evidence type="ECO:0000259" key="4">
    <source>
        <dbReference type="PROSITE" id="PS50225"/>
    </source>
</evidence>
<dbReference type="Gene3D" id="1.10.750.20">
    <property type="entry name" value="SOCS box"/>
    <property type="match status" value="1"/>
</dbReference>
<dbReference type="SMART" id="SM00248">
    <property type="entry name" value="ANK"/>
    <property type="match status" value="5"/>
</dbReference>
<evidence type="ECO:0000313" key="5">
    <source>
        <dbReference type="EMBL" id="PVD34506.1"/>
    </source>
</evidence>
<keyword evidence="1" id="KW-0677">Repeat</keyword>
<feature type="repeat" description="ANK" evidence="3">
    <location>
        <begin position="38"/>
        <end position="70"/>
    </location>
</feature>
<dbReference type="EMBL" id="PZQS01000003">
    <property type="protein sequence ID" value="PVD34506.1"/>
    <property type="molecule type" value="Genomic_DNA"/>
</dbReference>
<accession>A0A2T7PM50</accession>
<keyword evidence="6" id="KW-1185">Reference proteome</keyword>
<dbReference type="Pfam" id="PF12796">
    <property type="entry name" value="Ank_2"/>
    <property type="match status" value="2"/>
</dbReference>
<feature type="repeat" description="ANK" evidence="3">
    <location>
        <begin position="72"/>
        <end position="106"/>
    </location>
</feature>
<dbReference type="Gene3D" id="1.25.40.20">
    <property type="entry name" value="Ankyrin repeat-containing domain"/>
    <property type="match status" value="3"/>
</dbReference>
<dbReference type="PROSITE" id="PS50297">
    <property type="entry name" value="ANK_REP_REGION"/>
    <property type="match status" value="3"/>
</dbReference>
<feature type="domain" description="SOCS box" evidence="4">
    <location>
        <begin position="298"/>
        <end position="352"/>
    </location>
</feature>
<sequence length="354" mass="38981">MKEVEILCNSILHGHASCQDVELLIDSFASCLLDKCYNGFSPLCLACKLNRYDLVVLLLRKGADPNFASYYLGKYPLHFACDHSNGNLELVKYLLKEGAEVNVRDADGNTGLHLACTESNVVVVQCLLEAGADVMAADVDDETPLVRACYAKSVELVDILIKAKSDANYPHGLPLEIAVRAPSLEVLKLLIAGGAEVTRNSYLGFASEHNYLDMMKSFAVDKAKLLLDYGTYVNMQDGTQLTPLLATLTTRCQPEETARCLTLVKLLLASGARILADTLERLKVLIIYLQSSQQDKDSLFRLLMDHATSPLSLQSICRLNIRAKVPPNKHESVRHLPLPKSLIGFLQFDDLNAS</sequence>
<dbReference type="InterPro" id="IPR050745">
    <property type="entry name" value="Multifunctional_regulatory"/>
</dbReference>
<dbReference type="PROSITE" id="PS50225">
    <property type="entry name" value="SOCS"/>
    <property type="match status" value="1"/>
</dbReference>
<dbReference type="InterPro" id="IPR002110">
    <property type="entry name" value="Ankyrin_rpt"/>
</dbReference>
<dbReference type="SUPFAM" id="SSF158235">
    <property type="entry name" value="SOCS box-like"/>
    <property type="match status" value="1"/>
</dbReference>
<evidence type="ECO:0000256" key="1">
    <source>
        <dbReference type="ARBA" id="ARBA00022737"/>
    </source>
</evidence>
<proteinExistence type="predicted"/>
<reference evidence="5 6" key="1">
    <citation type="submission" date="2018-04" db="EMBL/GenBank/DDBJ databases">
        <title>The genome of golden apple snail Pomacea canaliculata provides insight into stress tolerance and invasive adaptation.</title>
        <authorList>
            <person name="Liu C."/>
            <person name="Liu B."/>
            <person name="Ren Y."/>
            <person name="Zhang Y."/>
            <person name="Wang H."/>
            <person name="Li S."/>
            <person name="Jiang F."/>
            <person name="Yin L."/>
            <person name="Zhang G."/>
            <person name="Qian W."/>
            <person name="Fan W."/>
        </authorList>
    </citation>
    <scope>NUCLEOTIDE SEQUENCE [LARGE SCALE GENOMIC DNA]</scope>
    <source>
        <strain evidence="5">SZHN2017</strain>
        <tissue evidence="5">Muscle</tissue>
    </source>
</reference>
<evidence type="ECO:0000313" key="6">
    <source>
        <dbReference type="Proteomes" id="UP000245119"/>
    </source>
</evidence>